<gene>
    <name evidence="1" type="ORF">GCM10011419_29640</name>
</gene>
<dbReference type="EMBL" id="BMYP01000079">
    <property type="protein sequence ID" value="GHD82306.1"/>
    <property type="molecule type" value="Genomic_DNA"/>
</dbReference>
<protein>
    <submittedName>
        <fullName evidence="1">Uncharacterized protein</fullName>
    </submittedName>
</protein>
<organism evidence="1 2">
    <name type="scientific">Vogesella fluminis</name>
    <dbReference type="NCBI Taxonomy" id="1069161"/>
    <lineage>
        <taxon>Bacteria</taxon>
        <taxon>Pseudomonadati</taxon>
        <taxon>Pseudomonadota</taxon>
        <taxon>Betaproteobacteria</taxon>
        <taxon>Neisseriales</taxon>
        <taxon>Chromobacteriaceae</taxon>
        <taxon>Vogesella</taxon>
    </lineage>
</organism>
<evidence type="ECO:0000313" key="1">
    <source>
        <dbReference type="EMBL" id="GHD82306.1"/>
    </source>
</evidence>
<dbReference type="Proteomes" id="UP000662678">
    <property type="component" value="Unassembled WGS sequence"/>
</dbReference>
<evidence type="ECO:0000313" key="2">
    <source>
        <dbReference type="Proteomes" id="UP000662678"/>
    </source>
</evidence>
<dbReference type="RefSeq" id="WP_189354903.1">
    <property type="nucleotide sequence ID" value="NZ_BMYP01000079.1"/>
</dbReference>
<reference evidence="2" key="1">
    <citation type="journal article" date="2019" name="Int. J. Syst. Evol. Microbiol.">
        <title>The Global Catalogue of Microorganisms (GCM) 10K type strain sequencing project: providing services to taxonomists for standard genome sequencing and annotation.</title>
        <authorList>
            <consortium name="The Broad Institute Genomics Platform"/>
            <consortium name="The Broad Institute Genome Sequencing Center for Infectious Disease"/>
            <person name="Wu L."/>
            <person name="Ma J."/>
        </authorList>
    </citation>
    <scope>NUCLEOTIDE SEQUENCE [LARGE SCALE GENOMIC DNA]</scope>
    <source>
        <strain evidence="2">KCTC 23713</strain>
    </source>
</reference>
<comment type="caution">
    <text evidence="1">The sequence shown here is derived from an EMBL/GenBank/DDBJ whole genome shotgun (WGS) entry which is preliminary data.</text>
</comment>
<keyword evidence="2" id="KW-1185">Reference proteome</keyword>
<sequence>MKKIDSLRAIKTKPALAVLLGVKAQFLTHTLYVLKPATQYKTFQIKKKNGEIRTISAPLGPFHYP</sequence>
<name>A0ABQ3HCM6_9NEIS</name>
<proteinExistence type="predicted"/>
<accession>A0ABQ3HCM6</accession>